<accession>A0ABR5SL12</accession>
<organism evidence="3 4">
    <name type="scientific">Candidatus Magnetominusculus xianensis</name>
    <dbReference type="NCBI Taxonomy" id="1748249"/>
    <lineage>
        <taxon>Bacteria</taxon>
        <taxon>Pseudomonadati</taxon>
        <taxon>Nitrospirota</taxon>
        <taxon>Nitrospiria</taxon>
        <taxon>Nitrospirales</taxon>
        <taxon>Nitrospiraceae</taxon>
        <taxon>Candidatus Magnetominusculus</taxon>
    </lineage>
</organism>
<evidence type="ECO:0000313" key="4">
    <source>
        <dbReference type="Proteomes" id="UP000060487"/>
    </source>
</evidence>
<reference evidence="3 4" key="1">
    <citation type="submission" date="2015-11" db="EMBL/GenBank/DDBJ databases">
        <authorList>
            <person name="Lin W."/>
        </authorList>
    </citation>
    <scope>NUCLEOTIDE SEQUENCE [LARGE SCALE GENOMIC DNA]</scope>
    <source>
        <strain evidence="3 4">HCH-1</strain>
    </source>
</reference>
<proteinExistence type="predicted"/>
<sequence length="153" mass="16976">MSISKLKEMLSCLMGRNDTPAVMAASIGIGILIGMSPLFGIHTFIGIFAAWAFKLNKPATITAAYITNPLTTVPIYTFSTWVGIKLMGLKLTLLDLDLAHLTFSNVIHQLGDFLLPFFIGSTVVAIISGVFSYYIMLYVYRYKNRKKPRETMA</sequence>
<keyword evidence="1" id="KW-0812">Transmembrane</keyword>
<dbReference type="PANTHER" id="PTHR40547">
    <property type="entry name" value="SLL0298 PROTEIN"/>
    <property type="match status" value="1"/>
</dbReference>
<evidence type="ECO:0000259" key="2">
    <source>
        <dbReference type="Pfam" id="PF09835"/>
    </source>
</evidence>
<comment type="caution">
    <text evidence="3">The sequence shown here is derived from an EMBL/GenBank/DDBJ whole genome shotgun (WGS) entry which is preliminary data.</text>
</comment>
<keyword evidence="1" id="KW-0472">Membrane</keyword>
<dbReference type="RefSeq" id="WP_085050608.1">
    <property type="nucleotide sequence ID" value="NZ_LNQR01000001.1"/>
</dbReference>
<dbReference type="Proteomes" id="UP000060487">
    <property type="component" value="Unassembled WGS sequence"/>
</dbReference>
<evidence type="ECO:0000256" key="1">
    <source>
        <dbReference type="SAM" id="Phobius"/>
    </source>
</evidence>
<dbReference type="InterPro" id="IPR018639">
    <property type="entry name" value="DUF2062"/>
</dbReference>
<gene>
    <name evidence="3" type="ORF">ASN18_0072</name>
</gene>
<feature type="transmembrane region" description="Helical" evidence="1">
    <location>
        <begin position="21"/>
        <end position="53"/>
    </location>
</feature>
<feature type="domain" description="DUF2062" evidence="2">
    <location>
        <begin position="9"/>
        <end position="147"/>
    </location>
</feature>
<dbReference type="PANTHER" id="PTHR40547:SF1">
    <property type="entry name" value="SLL0298 PROTEIN"/>
    <property type="match status" value="1"/>
</dbReference>
<keyword evidence="1" id="KW-1133">Transmembrane helix</keyword>
<feature type="transmembrane region" description="Helical" evidence="1">
    <location>
        <begin position="113"/>
        <end position="140"/>
    </location>
</feature>
<name>A0ABR5SL12_9BACT</name>
<keyword evidence="4" id="KW-1185">Reference proteome</keyword>
<dbReference type="Pfam" id="PF09835">
    <property type="entry name" value="DUF2062"/>
    <property type="match status" value="1"/>
</dbReference>
<protein>
    <recommendedName>
        <fullName evidence="2">DUF2062 domain-containing protein</fullName>
    </recommendedName>
</protein>
<dbReference type="EMBL" id="LNQR01000001">
    <property type="protein sequence ID" value="KWT95144.1"/>
    <property type="molecule type" value="Genomic_DNA"/>
</dbReference>
<evidence type="ECO:0000313" key="3">
    <source>
        <dbReference type="EMBL" id="KWT95144.1"/>
    </source>
</evidence>